<sequence length="359" mass="39569">MWAMMKSERPDMRGIGGKEGNSFEGKVDTKRYRGLSNPCPPDWWGCPVNNKGRPKLEEIVEPWRPARATYDSRSGTGCGASARKSADRQKHPGQGIACHAPLALRVSPRRPELPVILALRRFIRSEAADDATVQKVAEVFQATVQSLTTSHERAQERLLASHKEAQQRLERQINALQKRLQNTNDDLKTAAVTIGNNVTTHAHVTENLRSQLEMSRNNLHLRSAIEIIAASLTERNKGLNLPNPAHGPGVQPVIDAMVAGAYNDPNVTFLDAETAVIAKLSGVKHRDVRRALATLYGELSKHHHTGVSETLTLREGEQTLPEAISAMSVILFARRLYASNFDAEYYNAAGKVQGTLSKL</sequence>
<name>A0AAD7NJU3_9AGAR</name>
<keyword evidence="4" id="KW-1185">Reference proteome</keyword>
<feature type="compositionally biased region" description="Basic and acidic residues" evidence="2">
    <location>
        <begin position="1"/>
        <end position="12"/>
    </location>
</feature>
<dbReference type="SUPFAM" id="SSF47162">
    <property type="entry name" value="Apolipoprotein"/>
    <property type="match status" value="1"/>
</dbReference>
<keyword evidence="1" id="KW-0175">Coiled coil</keyword>
<evidence type="ECO:0000256" key="2">
    <source>
        <dbReference type="SAM" id="MobiDB-lite"/>
    </source>
</evidence>
<feature type="region of interest" description="Disordered" evidence="2">
    <location>
        <begin position="1"/>
        <end position="25"/>
    </location>
</feature>
<gene>
    <name evidence="3" type="ORF">DFH07DRAFT_770518</name>
</gene>
<evidence type="ECO:0000256" key="1">
    <source>
        <dbReference type="SAM" id="Coils"/>
    </source>
</evidence>
<feature type="coiled-coil region" evidence="1">
    <location>
        <begin position="152"/>
        <end position="193"/>
    </location>
</feature>
<dbReference type="EMBL" id="JARJLG010000038">
    <property type="protein sequence ID" value="KAJ7764111.1"/>
    <property type="molecule type" value="Genomic_DNA"/>
</dbReference>
<reference evidence="3" key="1">
    <citation type="submission" date="2023-03" db="EMBL/GenBank/DDBJ databases">
        <title>Massive genome expansion in bonnet fungi (Mycena s.s.) driven by repeated elements and novel gene families across ecological guilds.</title>
        <authorList>
            <consortium name="Lawrence Berkeley National Laboratory"/>
            <person name="Harder C.B."/>
            <person name="Miyauchi S."/>
            <person name="Viragh M."/>
            <person name="Kuo A."/>
            <person name="Thoen E."/>
            <person name="Andreopoulos B."/>
            <person name="Lu D."/>
            <person name="Skrede I."/>
            <person name="Drula E."/>
            <person name="Henrissat B."/>
            <person name="Morin E."/>
            <person name="Kohler A."/>
            <person name="Barry K."/>
            <person name="LaButti K."/>
            <person name="Morin E."/>
            <person name="Salamov A."/>
            <person name="Lipzen A."/>
            <person name="Mereny Z."/>
            <person name="Hegedus B."/>
            <person name="Baldrian P."/>
            <person name="Stursova M."/>
            <person name="Weitz H."/>
            <person name="Taylor A."/>
            <person name="Grigoriev I.V."/>
            <person name="Nagy L.G."/>
            <person name="Martin F."/>
            <person name="Kauserud H."/>
        </authorList>
    </citation>
    <scope>NUCLEOTIDE SEQUENCE</scope>
    <source>
        <strain evidence="3">CBHHK188m</strain>
    </source>
</reference>
<organism evidence="3 4">
    <name type="scientific">Mycena maculata</name>
    <dbReference type="NCBI Taxonomy" id="230809"/>
    <lineage>
        <taxon>Eukaryota</taxon>
        <taxon>Fungi</taxon>
        <taxon>Dikarya</taxon>
        <taxon>Basidiomycota</taxon>
        <taxon>Agaricomycotina</taxon>
        <taxon>Agaricomycetes</taxon>
        <taxon>Agaricomycetidae</taxon>
        <taxon>Agaricales</taxon>
        <taxon>Marasmiineae</taxon>
        <taxon>Mycenaceae</taxon>
        <taxon>Mycena</taxon>
    </lineage>
</organism>
<dbReference type="AlphaFoldDB" id="A0AAD7NJU3"/>
<accession>A0AAD7NJU3</accession>
<feature type="region of interest" description="Disordered" evidence="2">
    <location>
        <begin position="68"/>
        <end position="93"/>
    </location>
</feature>
<proteinExistence type="predicted"/>
<comment type="caution">
    <text evidence="3">The sequence shown here is derived from an EMBL/GenBank/DDBJ whole genome shotgun (WGS) entry which is preliminary data.</text>
</comment>
<evidence type="ECO:0000313" key="3">
    <source>
        <dbReference type="EMBL" id="KAJ7764111.1"/>
    </source>
</evidence>
<evidence type="ECO:0000313" key="4">
    <source>
        <dbReference type="Proteomes" id="UP001215280"/>
    </source>
</evidence>
<protein>
    <submittedName>
        <fullName evidence="3">Uncharacterized protein</fullName>
    </submittedName>
</protein>
<dbReference type="Proteomes" id="UP001215280">
    <property type="component" value="Unassembled WGS sequence"/>
</dbReference>